<evidence type="ECO:0000313" key="2">
    <source>
        <dbReference type="Proteomes" id="UP001304671"/>
    </source>
</evidence>
<reference evidence="1 2" key="1">
    <citation type="submission" date="2023-12" db="EMBL/GenBank/DDBJ databases">
        <title>Novel species of the genus Arcicella isolated from rivers.</title>
        <authorList>
            <person name="Lu H."/>
        </authorList>
    </citation>
    <scope>NUCLEOTIDE SEQUENCE [LARGE SCALE GENOMIC DNA]</scope>
    <source>
        <strain evidence="1 2">LMG 21963</strain>
    </source>
</reference>
<protein>
    <submittedName>
        <fullName evidence="1">Uncharacterized protein</fullName>
    </submittedName>
</protein>
<dbReference type="RefSeq" id="WP_323246013.1">
    <property type="nucleotide sequence ID" value="NZ_JAYFUL010000001.1"/>
</dbReference>
<evidence type="ECO:0000313" key="1">
    <source>
        <dbReference type="EMBL" id="MEA5256188.1"/>
    </source>
</evidence>
<name>A0ABU5QGM8_9BACT</name>
<dbReference type="EMBL" id="JAYFUL010000001">
    <property type="protein sequence ID" value="MEA5256188.1"/>
    <property type="molecule type" value="Genomic_DNA"/>
</dbReference>
<accession>A0ABU5QGM8</accession>
<gene>
    <name evidence="1" type="ORF">VB264_00225</name>
</gene>
<keyword evidence="2" id="KW-1185">Reference proteome</keyword>
<organism evidence="1 2">
    <name type="scientific">Arcicella aquatica</name>
    <dbReference type="NCBI Taxonomy" id="217141"/>
    <lineage>
        <taxon>Bacteria</taxon>
        <taxon>Pseudomonadati</taxon>
        <taxon>Bacteroidota</taxon>
        <taxon>Cytophagia</taxon>
        <taxon>Cytophagales</taxon>
        <taxon>Flectobacillaceae</taxon>
        <taxon>Arcicella</taxon>
    </lineage>
</organism>
<proteinExistence type="predicted"/>
<comment type="caution">
    <text evidence="1">The sequence shown here is derived from an EMBL/GenBank/DDBJ whole genome shotgun (WGS) entry which is preliminary data.</text>
</comment>
<sequence>MKYLLLQTKYETGHVLHTDGFTLFQHQDKSNTMCPYLIVSSIEEAEKQAQSIVNKNPNVEVIIFTENEECIKTIHGDYIPPIIIKDKWWKFW</sequence>
<dbReference type="Proteomes" id="UP001304671">
    <property type="component" value="Unassembled WGS sequence"/>
</dbReference>